<proteinExistence type="predicted"/>
<feature type="compositionally biased region" description="Acidic residues" evidence="6">
    <location>
        <begin position="332"/>
        <end position="350"/>
    </location>
</feature>
<dbReference type="InterPro" id="IPR000774">
    <property type="entry name" value="PPIase_FKBP_N"/>
</dbReference>
<keyword evidence="7" id="KW-0732">Signal</keyword>
<evidence type="ECO:0000313" key="10">
    <source>
        <dbReference type="Proteomes" id="UP000041254"/>
    </source>
</evidence>
<evidence type="ECO:0000256" key="3">
    <source>
        <dbReference type="ARBA" id="ARBA00023110"/>
    </source>
</evidence>
<dbReference type="GO" id="GO:0006457">
    <property type="term" value="P:protein folding"/>
    <property type="evidence" value="ECO:0007669"/>
    <property type="project" value="InterPro"/>
</dbReference>
<keyword evidence="10" id="KW-1185">Reference proteome</keyword>
<feature type="signal peptide" evidence="7">
    <location>
        <begin position="1"/>
        <end position="19"/>
    </location>
</feature>
<sequence length="359" mass="40630">MGLGLLVCVAASLWPPVSGLRGKQTRELDCEVCQTIAYHIDLRVKENLPEGSKKGERDVVVSDWVDGLRACEWGTWKEYAERADNLHIYDMVKACRRLLDDSGYQDGLEALLGQEVEHHKISQKLCPKMCKQQPLWPEDDEPMRRLTPSERNEVEGPKWLEENKQQEGIIVTESGLQYKVLHKGNGTIRPSENDTVKVHYNGTLTDGDVFDCSYDRGEPEEFQTTHVVKGWAEALQLMVVGDKWQLYIPSALGYEEWGQGDKIKGHEVLLFTVELLGIKGVTYDEGWVRTYPDGHVPPVYDEYNPPPLPGMRKELSMEDPALVPPAPTPDPVVDDGTDDDDDMGEGDEIDYERLVHEEL</sequence>
<reference evidence="9 10" key="1">
    <citation type="submission" date="2014-11" db="EMBL/GenBank/DDBJ databases">
        <authorList>
            <person name="Zhu J."/>
            <person name="Qi W."/>
            <person name="Song R."/>
        </authorList>
    </citation>
    <scope>NUCLEOTIDE SEQUENCE [LARGE SCALE GENOMIC DNA]</scope>
</reference>
<feature type="region of interest" description="Disordered" evidence="6">
    <location>
        <begin position="303"/>
        <end position="359"/>
    </location>
</feature>
<evidence type="ECO:0000259" key="8">
    <source>
        <dbReference type="PROSITE" id="PS50059"/>
    </source>
</evidence>
<organism evidence="9 10">
    <name type="scientific">Vitrella brassicaformis (strain CCMP3155)</name>
    <dbReference type="NCBI Taxonomy" id="1169540"/>
    <lineage>
        <taxon>Eukaryota</taxon>
        <taxon>Sar</taxon>
        <taxon>Alveolata</taxon>
        <taxon>Colpodellida</taxon>
        <taxon>Vitrellaceae</taxon>
        <taxon>Vitrella</taxon>
    </lineage>
</organism>
<dbReference type="OMA" id="TIAYHID"/>
<dbReference type="Proteomes" id="UP000041254">
    <property type="component" value="Unassembled WGS sequence"/>
</dbReference>
<feature type="domain" description="PPIase FKBP-type" evidence="8">
    <location>
        <begin position="193"/>
        <end position="279"/>
    </location>
</feature>
<dbReference type="SUPFAM" id="SSF54534">
    <property type="entry name" value="FKBP-like"/>
    <property type="match status" value="1"/>
</dbReference>
<protein>
    <recommendedName>
        <fullName evidence="2 5">peptidylprolyl isomerase</fullName>
        <ecNumber evidence="2 5">5.2.1.8</ecNumber>
    </recommendedName>
</protein>
<dbReference type="PANTHER" id="PTHR45779">
    <property type="entry name" value="PEPTIDYLPROLYL ISOMERASE"/>
    <property type="match status" value="1"/>
</dbReference>
<dbReference type="GO" id="GO:0005783">
    <property type="term" value="C:endoplasmic reticulum"/>
    <property type="evidence" value="ECO:0007669"/>
    <property type="project" value="TreeGrafter"/>
</dbReference>
<dbReference type="OrthoDB" id="1902587at2759"/>
<dbReference type="Gene3D" id="3.10.50.40">
    <property type="match status" value="1"/>
</dbReference>
<dbReference type="Pfam" id="PF01346">
    <property type="entry name" value="FKBP_N"/>
    <property type="match status" value="1"/>
</dbReference>
<accession>A0A0G4GSE3</accession>
<dbReference type="InterPro" id="IPR046357">
    <property type="entry name" value="PPIase_dom_sf"/>
</dbReference>
<dbReference type="EC" id="5.2.1.8" evidence="2 5"/>
<evidence type="ECO:0000313" key="9">
    <source>
        <dbReference type="EMBL" id="CEM33532.1"/>
    </source>
</evidence>
<keyword evidence="4 5" id="KW-0413">Isomerase</keyword>
<evidence type="ECO:0000256" key="4">
    <source>
        <dbReference type="ARBA" id="ARBA00023235"/>
    </source>
</evidence>
<evidence type="ECO:0000256" key="5">
    <source>
        <dbReference type="PROSITE-ProRule" id="PRU00277"/>
    </source>
</evidence>
<dbReference type="AlphaFoldDB" id="A0A0G4GSE3"/>
<name>A0A0G4GSE3_VITBC</name>
<gene>
    <name evidence="9" type="ORF">Vbra_22839</name>
</gene>
<evidence type="ECO:0000256" key="2">
    <source>
        <dbReference type="ARBA" id="ARBA00013194"/>
    </source>
</evidence>
<dbReference type="InParanoid" id="A0A0G4GSE3"/>
<dbReference type="Pfam" id="PF00254">
    <property type="entry name" value="FKBP_C"/>
    <property type="match status" value="1"/>
</dbReference>
<dbReference type="PROSITE" id="PS50059">
    <property type="entry name" value="FKBP_PPIASE"/>
    <property type="match status" value="1"/>
</dbReference>
<evidence type="ECO:0000256" key="6">
    <source>
        <dbReference type="SAM" id="MobiDB-lite"/>
    </source>
</evidence>
<dbReference type="EMBL" id="CDMY01000787">
    <property type="protein sequence ID" value="CEM33532.1"/>
    <property type="molecule type" value="Genomic_DNA"/>
</dbReference>
<evidence type="ECO:0000256" key="7">
    <source>
        <dbReference type="SAM" id="SignalP"/>
    </source>
</evidence>
<dbReference type="InterPro" id="IPR001179">
    <property type="entry name" value="PPIase_FKBP_dom"/>
</dbReference>
<feature type="chain" id="PRO_5005190431" description="peptidylprolyl isomerase" evidence="7">
    <location>
        <begin position="20"/>
        <end position="359"/>
    </location>
</feature>
<keyword evidence="3 5" id="KW-0697">Rotamase</keyword>
<evidence type="ECO:0000256" key="1">
    <source>
        <dbReference type="ARBA" id="ARBA00000971"/>
    </source>
</evidence>
<comment type="catalytic activity">
    <reaction evidence="1 5">
        <text>[protein]-peptidylproline (omega=180) = [protein]-peptidylproline (omega=0)</text>
        <dbReference type="Rhea" id="RHEA:16237"/>
        <dbReference type="Rhea" id="RHEA-COMP:10747"/>
        <dbReference type="Rhea" id="RHEA-COMP:10748"/>
        <dbReference type="ChEBI" id="CHEBI:83833"/>
        <dbReference type="ChEBI" id="CHEBI:83834"/>
        <dbReference type="EC" id="5.2.1.8"/>
    </reaction>
</comment>
<dbReference type="VEuPathDB" id="CryptoDB:Vbra_22839"/>
<dbReference type="InterPro" id="IPR044609">
    <property type="entry name" value="FKBP2/11"/>
</dbReference>
<dbReference type="PANTHER" id="PTHR45779:SF7">
    <property type="entry name" value="PEPTIDYLPROLYL ISOMERASE"/>
    <property type="match status" value="1"/>
</dbReference>
<dbReference type="GO" id="GO:0003755">
    <property type="term" value="F:peptidyl-prolyl cis-trans isomerase activity"/>
    <property type="evidence" value="ECO:0007669"/>
    <property type="project" value="UniProtKB-KW"/>
</dbReference>
<dbReference type="STRING" id="1169540.A0A0G4GSE3"/>